<reference evidence="1" key="1">
    <citation type="journal article" date="2019" name="bioRxiv">
        <title>The Genome of the Zebra Mussel, Dreissena polymorpha: A Resource for Invasive Species Research.</title>
        <authorList>
            <person name="McCartney M.A."/>
            <person name="Auch B."/>
            <person name="Kono T."/>
            <person name="Mallez S."/>
            <person name="Zhang Y."/>
            <person name="Obille A."/>
            <person name="Becker A."/>
            <person name="Abrahante J.E."/>
            <person name="Garbe J."/>
            <person name="Badalamenti J.P."/>
            <person name="Herman A."/>
            <person name="Mangelson H."/>
            <person name="Liachko I."/>
            <person name="Sullivan S."/>
            <person name="Sone E.D."/>
            <person name="Koren S."/>
            <person name="Silverstein K.A.T."/>
            <person name="Beckman K.B."/>
            <person name="Gohl D.M."/>
        </authorList>
    </citation>
    <scope>NUCLEOTIDE SEQUENCE</scope>
    <source>
        <strain evidence="1">Duluth1</strain>
        <tissue evidence="1">Whole animal</tissue>
    </source>
</reference>
<name>A0A9D4BXZ6_DREPO</name>
<sequence>MCKLISKEGKDDVQHKRPIDTEDIKKLYSSLAFDINTPTGLLNKVWFELCMHFCRRWRENQREMRIDMFEFHYDDKGLEYVLQRSEQLRITKALKKQLMKRL</sequence>
<comment type="caution">
    <text evidence="1">The sequence shown here is derived from an EMBL/GenBank/DDBJ whole genome shotgun (WGS) entry which is preliminary data.</text>
</comment>
<evidence type="ECO:0000313" key="1">
    <source>
        <dbReference type="EMBL" id="KAH3713035.1"/>
    </source>
</evidence>
<gene>
    <name evidence="1" type="ORF">DPMN_072799</name>
</gene>
<accession>A0A9D4BXZ6</accession>
<dbReference type="PANTHER" id="PTHR21446">
    <property type="entry name" value="DUF3504 DOMAIN-CONTAINING PROTEIN"/>
    <property type="match status" value="1"/>
</dbReference>
<evidence type="ECO:0000313" key="2">
    <source>
        <dbReference type="Proteomes" id="UP000828390"/>
    </source>
</evidence>
<dbReference type="Proteomes" id="UP000828390">
    <property type="component" value="Unassembled WGS sequence"/>
</dbReference>
<dbReference type="AlphaFoldDB" id="A0A9D4BXZ6"/>
<dbReference type="InterPro" id="IPR052787">
    <property type="entry name" value="MAVS"/>
</dbReference>
<protein>
    <submittedName>
        <fullName evidence="1">Uncharacterized protein</fullName>
    </submittedName>
</protein>
<keyword evidence="2" id="KW-1185">Reference proteome</keyword>
<proteinExistence type="predicted"/>
<reference evidence="1" key="2">
    <citation type="submission" date="2020-11" db="EMBL/GenBank/DDBJ databases">
        <authorList>
            <person name="McCartney M.A."/>
            <person name="Auch B."/>
            <person name="Kono T."/>
            <person name="Mallez S."/>
            <person name="Becker A."/>
            <person name="Gohl D.M."/>
            <person name="Silverstein K.A.T."/>
            <person name="Koren S."/>
            <person name="Bechman K.B."/>
            <person name="Herman A."/>
            <person name="Abrahante J.E."/>
            <person name="Garbe J."/>
        </authorList>
    </citation>
    <scope>NUCLEOTIDE SEQUENCE</scope>
    <source>
        <strain evidence="1">Duluth1</strain>
        <tissue evidence="1">Whole animal</tissue>
    </source>
</reference>
<organism evidence="1 2">
    <name type="scientific">Dreissena polymorpha</name>
    <name type="common">Zebra mussel</name>
    <name type="synonym">Mytilus polymorpha</name>
    <dbReference type="NCBI Taxonomy" id="45954"/>
    <lineage>
        <taxon>Eukaryota</taxon>
        <taxon>Metazoa</taxon>
        <taxon>Spiralia</taxon>
        <taxon>Lophotrochozoa</taxon>
        <taxon>Mollusca</taxon>
        <taxon>Bivalvia</taxon>
        <taxon>Autobranchia</taxon>
        <taxon>Heteroconchia</taxon>
        <taxon>Euheterodonta</taxon>
        <taxon>Imparidentia</taxon>
        <taxon>Neoheterodontei</taxon>
        <taxon>Myida</taxon>
        <taxon>Dreissenoidea</taxon>
        <taxon>Dreissenidae</taxon>
        <taxon>Dreissena</taxon>
    </lineage>
</organism>
<dbReference type="PANTHER" id="PTHR21446:SF12">
    <property type="entry name" value="POTASSIUM CHANNEL TETRAMERIZATION DOMAIN CONTAINING 1"/>
    <property type="match status" value="1"/>
</dbReference>
<dbReference type="EMBL" id="JAIWYP010000014">
    <property type="protein sequence ID" value="KAH3713035.1"/>
    <property type="molecule type" value="Genomic_DNA"/>
</dbReference>